<dbReference type="OrthoDB" id="2142683at2759"/>
<keyword evidence="4" id="KW-1185">Reference proteome</keyword>
<dbReference type="Gene3D" id="3.10.100.10">
    <property type="entry name" value="Mannose-Binding Protein A, subunit A"/>
    <property type="match status" value="1"/>
</dbReference>
<comment type="subcellular location">
    <subcellularLocation>
        <location evidence="1">Cell membrane</location>
        <topology evidence="1">Single-pass type II membrane protein</topology>
    </subcellularLocation>
</comment>
<dbReference type="PANTHER" id="PTHR45710">
    <property type="entry name" value="C-TYPE LECTIN DOMAIN-CONTAINING PROTEIN 180"/>
    <property type="match status" value="1"/>
</dbReference>
<evidence type="ECO:0000256" key="3">
    <source>
        <dbReference type="ARBA" id="ARBA00023157"/>
    </source>
</evidence>
<dbReference type="SMART" id="SM00034">
    <property type="entry name" value="CLECT"/>
    <property type="match status" value="1"/>
</dbReference>
<organism evidence="4 5">
    <name type="scientific">Danio rerio</name>
    <name type="common">Zebrafish</name>
    <name type="synonym">Brachydanio rerio</name>
    <dbReference type="NCBI Taxonomy" id="7955"/>
    <lineage>
        <taxon>Eukaryota</taxon>
        <taxon>Metazoa</taxon>
        <taxon>Chordata</taxon>
        <taxon>Craniata</taxon>
        <taxon>Vertebrata</taxon>
        <taxon>Euteleostomi</taxon>
        <taxon>Actinopterygii</taxon>
        <taxon>Neopterygii</taxon>
        <taxon>Teleostei</taxon>
        <taxon>Ostariophysi</taxon>
        <taxon>Cypriniformes</taxon>
        <taxon>Danionidae</taxon>
        <taxon>Danioninae</taxon>
        <taxon>Danio</taxon>
    </lineage>
</organism>
<dbReference type="PANTHER" id="PTHR45710:SF8">
    <property type="entry name" value="RERATING FAMILY MEMBER 4"/>
    <property type="match status" value="1"/>
</dbReference>
<reference evidence="5" key="1">
    <citation type="submission" date="2025-08" db="UniProtKB">
        <authorList>
            <consortium name="RefSeq"/>
        </authorList>
    </citation>
    <scope>IDENTIFICATION</scope>
    <source>
        <strain evidence="5">Tuebingen</strain>
        <tissue evidence="5">Fibroblasts and whole tissue</tissue>
    </source>
</reference>
<gene>
    <name evidence="5" type="primary">LOC110438754</name>
</gene>
<evidence type="ECO:0000256" key="1">
    <source>
        <dbReference type="ARBA" id="ARBA00004401"/>
    </source>
</evidence>
<dbReference type="SUPFAM" id="SSF56436">
    <property type="entry name" value="C-type lectin-like"/>
    <property type="match status" value="1"/>
</dbReference>
<dbReference type="RefSeq" id="XP_021327539.3">
    <property type="nucleotide sequence ID" value="XM_021471864.3"/>
</dbReference>
<keyword evidence="3" id="KW-1015">Disulfide bond</keyword>
<dbReference type="CDD" id="cd03590">
    <property type="entry name" value="CLECT_DC-SIGN_like"/>
    <property type="match status" value="1"/>
</dbReference>
<dbReference type="PROSITE" id="PS00615">
    <property type="entry name" value="C_TYPE_LECTIN_1"/>
    <property type="match status" value="1"/>
</dbReference>
<dbReference type="GO" id="GO:0005886">
    <property type="term" value="C:plasma membrane"/>
    <property type="evidence" value="ECO:0007669"/>
    <property type="project" value="UniProtKB-SubCell"/>
</dbReference>
<name>A0A8M9PRP1_DANRE</name>
<dbReference type="InterPro" id="IPR033989">
    <property type="entry name" value="CD209-like_CTLD"/>
</dbReference>
<dbReference type="GO" id="GO:0030246">
    <property type="term" value="F:carbohydrate binding"/>
    <property type="evidence" value="ECO:0007669"/>
    <property type="project" value="UniProtKB-KW"/>
</dbReference>
<protein>
    <submittedName>
        <fullName evidence="5">Uncharacterized protein isoform X1</fullName>
    </submittedName>
</protein>
<dbReference type="Proteomes" id="UP000000437">
    <property type="component" value="Chromosome 3"/>
</dbReference>
<dbReference type="InterPro" id="IPR016186">
    <property type="entry name" value="C-type_lectin-like/link_sf"/>
</dbReference>
<dbReference type="KEGG" id="dre:110438754"/>
<dbReference type="Pfam" id="PF00059">
    <property type="entry name" value="Lectin_C"/>
    <property type="match status" value="1"/>
</dbReference>
<dbReference type="PROSITE" id="PS50041">
    <property type="entry name" value="C_TYPE_LECTIN_2"/>
    <property type="match status" value="1"/>
</dbReference>
<accession>A0A8M9PRP1</accession>
<evidence type="ECO:0000313" key="4">
    <source>
        <dbReference type="Proteomes" id="UP000000437"/>
    </source>
</evidence>
<keyword evidence="2" id="KW-0430">Lectin</keyword>
<dbReference type="InterPro" id="IPR018378">
    <property type="entry name" value="C-type_lectin_CS"/>
</dbReference>
<dbReference type="InterPro" id="IPR050828">
    <property type="entry name" value="C-type_lectin/matrix_domain"/>
</dbReference>
<dbReference type="InterPro" id="IPR016187">
    <property type="entry name" value="CTDL_fold"/>
</dbReference>
<sequence length="424" mass="47932">MIFKMLEPVYYNTRSISKSAQKHGNGNCCVENGVVVCVGVFSGLLLSLLANGMLAYLCYYSDGPDGLMSCEPVTNCSYLNTDDDAHIKEFFQKDKKNRSQPLHCPNKNFPETWIKSEGGYYVFSSDVMDWSSSRNRCLDLGGGLVIINSHKEQETLAKHVRTVGLNALFWIGLTDSQTEGDWRWVDDTNLQRSFWDKPPDDNKDANPLGEDCVVLNARIMGKNDMSDHIYDNTKWMNKNSCGKKKSTGEKKCSHICVVVLAVFFFLSLLVNGMLTYFYFTKDKSMHCETVPNCSNSVSELEQGGPVCTYEKDWRSINFCPDLPEQWFKGNGSFYVFSSHNRNWSSSQNHCRGLDGDLVIISNKEEKEFLTGMLCAIGESDLYWSGSRTDLDHKQLNCAALKGNTQEDVSCLREEKSICEIPCHK</sequence>
<evidence type="ECO:0000313" key="5">
    <source>
        <dbReference type="RefSeq" id="XP_021327539.3"/>
    </source>
</evidence>
<proteinExistence type="predicted"/>
<dbReference type="InterPro" id="IPR001304">
    <property type="entry name" value="C-type_lectin-like"/>
</dbReference>
<dbReference type="AlphaFoldDB" id="A0A8M9PRP1"/>
<evidence type="ECO:0000256" key="2">
    <source>
        <dbReference type="ARBA" id="ARBA00022734"/>
    </source>
</evidence>